<dbReference type="GO" id="GO:0016787">
    <property type="term" value="F:hydrolase activity"/>
    <property type="evidence" value="ECO:0007669"/>
    <property type="project" value="UniProtKB-KW"/>
</dbReference>
<dbReference type="PANTHER" id="PTHR33734">
    <property type="entry name" value="LYSM DOMAIN-CONTAINING GPI-ANCHORED PROTEIN 2"/>
    <property type="match status" value="1"/>
</dbReference>
<dbReference type="InterPro" id="IPR018392">
    <property type="entry name" value="LysM"/>
</dbReference>
<dbReference type="InterPro" id="IPR036779">
    <property type="entry name" value="LysM_dom_sf"/>
</dbReference>
<keyword evidence="2" id="KW-0378">Hydrolase</keyword>
<reference evidence="2 3" key="1">
    <citation type="journal article" date="2013" name="Genome Announc.">
        <title>Complete Genome Sequence of the Solvent Producer Clostridium saccharobutylicum NCP262 (DSM 13864).</title>
        <authorList>
            <person name="Poehlein A."/>
            <person name="Hartwich K."/>
            <person name="Krabben P."/>
            <person name="Ehrenreich A."/>
            <person name="Liebl W."/>
            <person name="Durre P."/>
            <person name="Gottschalk G."/>
            <person name="Daniel R."/>
        </authorList>
    </citation>
    <scope>NUCLEOTIDE SEQUENCE [LARGE SCALE GENOMIC DNA]</scope>
    <source>
        <strain evidence="2">DSM 13864</strain>
    </source>
</reference>
<dbReference type="AlphaFoldDB" id="U5MLP3"/>
<dbReference type="Pfam" id="PF12673">
    <property type="entry name" value="SipL"/>
    <property type="match status" value="3"/>
</dbReference>
<dbReference type="SUPFAM" id="SSF54106">
    <property type="entry name" value="LysM domain"/>
    <property type="match status" value="1"/>
</dbReference>
<name>U5MLP3_CLOSA</name>
<dbReference type="EMBL" id="CP006721">
    <property type="protein sequence ID" value="AGX41510.1"/>
    <property type="molecule type" value="Genomic_DNA"/>
</dbReference>
<evidence type="ECO:0000259" key="1">
    <source>
        <dbReference type="PROSITE" id="PS51782"/>
    </source>
</evidence>
<organism evidence="2 3">
    <name type="scientific">Clostridium saccharobutylicum DSM 13864</name>
    <dbReference type="NCBI Taxonomy" id="1345695"/>
    <lineage>
        <taxon>Bacteria</taxon>
        <taxon>Bacillati</taxon>
        <taxon>Bacillota</taxon>
        <taxon>Clostridia</taxon>
        <taxon>Eubacteriales</taxon>
        <taxon>Clostridiaceae</taxon>
        <taxon>Clostridium</taxon>
    </lineage>
</organism>
<dbReference type="GO" id="GO:0008932">
    <property type="term" value="F:lytic endotransglycosylase activity"/>
    <property type="evidence" value="ECO:0007669"/>
    <property type="project" value="TreeGrafter"/>
</dbReference>
<protein>
    <submittedName>
        <fullName evidence="2">Putative glycosyl hydrolase</fullName>
    </submittedName>
</protein>
<sequence>MGGIDMSDIDVIKENVQFEQLLRENNSNTVLKEEYLIPDTHPDVQMILTVEARPMIVSKELVGDKIELEGKVEYTVLYLAREDGLVANSVNYTQKFTSNIDLNQGEHRVICEVECNVEHIEAAIMNERKISIQGIVTIDWELYKSSEFEFVKDIEGTEDVEILKKTETINRISVNKEVELNGKSMIRVPMDKPQINKILNCSLSLHKKEIKIADDKIYLGCYCKLNILYKGDESRDIICLEDDVYLSQEEEAPGVTPDMIPLVYYEILNDDMILEEDDLGEVRIINNEFIVKANIKIFSRENIDVVKDAYSPMCLLGLKKDEYEIGILQGTNTSESIVKDNVQLKENDLKPEQIISANATIILTDKEVIKDKIIVEGIIKADILYTTTDEERFISNIKAEIPFSSAIDISGADDRMKAIVRANLENLDTAIEGNTIAIKANITLSGKILYEITKEFISDVVEEEGDKPEKKASITIYVVGDGDTLWNLAKKYNTTVGDLLKINEMEDSDDIEVGQKLIIPGRAIF</sequence>
<feature type="domain" description="LysM" evidence="1">
    <location>
        <begin position="475"/>
        <end position="519"/>
    </location>
</feature>
<dbReference type="KEGG" id="csb:CLSA_c04870"/>
<dbReference type="HOGENOM" id="CLU_037106_0_0_9"/>
<gene>
    <name evidence="2" type="ORF">CLSA_c04870</name>
</gene>
<evidence type="ECO:0000313" key="2">
    <source>
        <dbReference type="EMBL" id="AGX41510.1"/>
    </source>
</evidence>
<dbReference type="Proteomes" id="UP000017118">
    <property type="component" value="Chromosome"/>
</dbReference>
<dbReference type="eggNOG" id="COG1388">
    <property type="taxonomic scope" value="Bacteria"/>
</dbReference>
<dbReference type="SMART" id="SM00257">
    <property type="entry name" value="LysM"/>
    <property type="match status" value="1"/>
</dbReference>
<dbReference type="CDD" id="cd00118">
    <property type="entry name" value="LysM"/>
    <property type="match status" value="1"/>
</dbReference>
<keyword evidence="3" id="KW-1185">Reference proteome</keyword>
<proteinExistence type="predicted"/>
<dbReference type="InterPro" id="IPR024300">
    <property type="entry name" value="SipL_SPOCS_dom"/>
</dbReference>
<evidence type="ECO:0000313" key="3">
    <source>
        <dbReference type="Proteomes" id="UP000017118"/>
    </source>
</evidence>
<dbReference type="Gene3D" id="3.10.350.10">
    <property type="entry name" value="LysM domain"/>
    <property type="match status" value="1"/>
</dbReference>
<dbReference type="PATRIC" id="fig|1345695.3.peg.431"/>
<dbReference type="PROSITE" id="PS51782">
    <property type="entry name" value="LYSM"/>
    <property type="match status" value="1"/>
</dbReference>
<dbReference type="PANTHER" id="PTHR33734:SF22">
    <property type="entry name" value="MEMBRANE-BOUND LYTIC MUREIN TRANSGLYCOSYLASE D"/>
    <property type="match status" value="1"/>
</dbReference>
<dbReference type="Pfam" id="PF01476">
    <property type="entry name" value="LysM"/>
    <property type="match status" value="1"/>
</dbReference>
<accession>U5MLP3</accession>